<dbReference type="PANTHER" id="PTHR35680:SF1">
    <property type="entry name" value="NFAT ACTIVATION MOLECULE 1"/>
    <property type="match status" value="1"/>
</dbReference>
<feature type="non-terminal residue" evidence="9">
    <location>
        <position position="1"/>
    </location>
</feature>
<evidence type="ECO:0000256" key="2">
    <source>
        <dbReference type="ARBA" id="ARBA00022475"/>
    </source>
</evidence>
<dbReference type="InterPro" id="IPR057883">
    <property type="entry name" value="Ig_NFAM1"/>
</dbReference>
<evidence type="ECO:0000256" key="6">
    <source>
        <dbReference type="SAM" id="MobiDB-lite"/>
    </source>
</evidence>
<dbReference type="PANTHER" id="PTHR35680">
    <property type="entry name" value="NFAT ACTIVATION MOLECULE 1"/>
    <property type="match status" value="1"/>
</dbReference>
<keyword evidence="4 7" id="KW-1133">Transmembrane helix</keyword>
<keyword evidence="3 7" id="KW-0812">Transmembrane</keyword>
<proteinExistence type="predicted"/>
<dbReference type="EMBL" id="SGJD01003428">
    <property type="protein sequence ID" value="KAB0392957.1"/>
    <property type="molecule type" value="Genomic_DNA"/>
</dbReference>
<evidence type="ECO:0000313" key="9">
    <source>
        <dbReference type="EMBL" id="KAB0392957.1"/>
    </source>
</evidence>
<dbReference type="Proteomes" id="UP000437017">
    <property type="component" value="Unassembled WGS sequence"/>
</dbReference>
<keyword evidence="5 7" id="KW-0472">Membrane</keyword>
<gene>
    <name evidence="9" type="ORF">E2I00_002897</name>
</gene>
<dbReference type="OrthoDB" id="9898104at2759"/>
<dbReference type="PROSITE" id="PS51055">
    <property type="entry name" value="ITAM_1"/>
    <property type="match status" value="1"/>
</dbReference>
<dbReference type="GO" id="GO:0005886">
    <property type="term" value="C:plasma membrane"/>
    <property type="evidence" value="ECO:0007669"/>
    <property type="project" value="UniProtKB-SubCell"/>
</dbReference>
<feature type="compositionally biased region" description="Polar residues" evidence="6">
    <location>
        <begin position="183"/>
        <end position="197"/>
    </location>
</feature>
<feature type="region of interest" description="Disordered" evidence="6">
    <location>
        <begin position="211"/>
        <end position="230"/>
    </location>
</feature>
<comment type="caution">
    <text evidence="9">The sequence shown here is derived from an EMBL/GenBank/DDBJ whole genome shotgun (WGS) entry which is preliminary data.</text>
</comment>
<dbReference type="GO" id="GO:0050861">
    <property type="term" value="P:positive regulation of B cell receptor signaling pathway"/>
    <property type="evidence" value="ECO:0007669"/>
    <property type="project" value="InterPro"/>
</dbReference>
<keyword evidence="2" id="KW-1003">Cell membrane</keyword>
<evidence type="ECO:0000256" key="5">
    <source>
        <dbReference type="ARBA" id="ARBA00023136"/>
    </source>
</evidence>
<dbReference type="InterPro" id="IPR033549">
    <property type="entry name" value="NFAM1"/>
</dbReference>
<accession>A0A643BY94</accession>
<protein>
    <recommendedName>
        <fullName evidence="8">NFAM1 Ig-like domain-containing protein</fullName>
    </recommendedName>
</protein>
<reference evidence="9 10" key="1">
    <citation type="journal article" date="2019" name="PLoS ONE">
        <title>Genomic analyses reveal an absence of contemporary introgressive admixture between fin whales and blue whales, despite known hybrids.</title>
        <authorList>
            <person name="Westbury M.V."/>
            <person name="Petersen B."/>
            <person name="Lorenzen E.D."/>
        </authorList>
    </citation>
    <scope>NUCLEOTIDE SEQUENCE [LARGE SCALE GENOMIC DNA]</scope>
    <source>
        <strain evidence="9">FinWhale-01</strain>
    </source>
</reference>
<dbReference type="GO" id="GO:0050853">
    <property type="term" value="P:B cell receptor signaling pathway"/>
    <property type="evidence" value="ECO:0007669"/>
    <property type="project" value="TreeGrafter"/>
</dbReference>
<evidence type="ECO:0000256" key="3">
    <source>
        <dbReference type="ARBA" id="ARBA00022692"/>
    </source>
</evidence>
<dbReference type="GO" id="GO:0001819">
    <property type="term" value="P:positive regulation of cytokine production"/>
    <property type="evidence" value="ECO:0007669"/>
    <property type="project" value="InterPro"/>
</dbReference>
<evidence type="ECO:0000256" key="4">
    <source>
        <dbReference type="ARBA" id="ARBA00022989"/>
    </source>
</evidence>
<evidence type="ECO:0000313" key="10">
    <source>
        <dbReference type="Proteomes" id="UP000437017"/>
    </source>
</evidence>
<dbReference type="GO" id="GO:0004888">
    <property type="term" value="F:transmembrane signaling receptor activity"/>
    <property type="evidence" value="ECO:0007669"/>
    <property type="project" value="InterPro"/>
</dbReference>
<feature type="region of interest" description="Disordered" evidence="6">
    <location>
        <begin position="171"/>
        <end position="197"/>
    </location>
</feature>
<name>A0A643BY94_BALPH</name>
<dbReference type="GO" id="GO:0045577">
    <property type="term" value="P:regulation of B cell differentiation"/>
    <property type="evidence" value="ECO:0007669"/>
    <property type="project" value="InterPro"/>
</dbReference>
<dbReference type="GO" id="GO:0045121">
    <property type="term" value="C:membrane raft"/>
    <property type="evidence" value="ECO:0007669"/>
    <property type="project" value="TreeGrafter"/>
</dbReference>
<evidence type="ECO:0000256" key="1">
    <source>
        <dbReference type="ARBA" id="ARBA00004251"/>
    </source>
</evidence>
<keyword evidence="10" id="KW-1185">Reference proteome</keyword>
<feature type="transmembrane region" description="Helical" evidence="7">
    <location>
        <begin position="140"/>
        <end position="162"/>
    </location>
</feature>
<sequence length="230" mass="25115">GSRGLKLPLSPFPSPAGGQSVTHTGLPIVVSLANKAVSFSCRITYPYTPKFKDFTVSYFHVDLQGQRSSEEKTSCKPGPGRENQTNTQECQITPKLPGASATGTYYCSVRWPDSTVTGNGTFILVRGTGYREPPQGPQKLLLVCFIVILTVLSILATALLLWKKRQMQAPRKHSAQKCPGPSAASSREQPPSESIYTDLQRRETEVYDCIQSEASSPPSPQDLLSQVRRG</sequence>
<dbReference type="InterPro" id="IPR003110">
    <property type="entry name" value="Phos_immunorcpt_sig_ITAM"/>
</dbReference>
<comment type="subcellular location">
    <subcellularLocation>
        <location evidence="1">Cell membrane</location>
        <topology evidence="1">Single-pass type I membrane protein</topology>
    </subcellularLocation>
</comment>
<dbReference type="Pfam" id="PF25830">
    <property type="entry name" value="Ig_NFAM1"/>
    <property type="match status" value="1"/>
</dbReference>
<evidence type="ECO:0000259" key="8">
    <source>
        <dbReference type="Pfam" id="PF25830"/>
    </source>
</evidence>
<dbReference type="AlphaFoldDB" id="A0A643BY94"/>
<organism evidence="9 10">
    <name type="scientific">Balaenoptera physalus</name>
    <name type="common">Fin whale</name>
    <name type="synonym">Balaena physalus</name>
    <dbReference type="NCBI Taxonomy" id="9770"/>
    <lineage>
        <taxon>Eukaryota</taxon>
        <taxon>Metazoa</taxon>
        <taxon>Chordata</taxon>
        <taxon>Craniata</taxon>
        <taxon>Vertebrata</taxon>
        <taxon>Euteleostomi</taxon>
        <taxon>Mammalia</taxon>
        <taxon>Eutheria</taxon>
        <taxon>Laurasiatheria</taxon>
        <taxon>Artiodactyla</taxon>
        <taxon>Whippomorpha</taxon>
        <taxon>Cetacea</taxon>
        <taxon>Mysticeti</taxon>
        <taxon>Balaenopteridae</taxon>
        <taxon>Balaenoptera</taxon>
    </lineage>
</organism>
<feature type="domain" description="NFAM1 Ig-like" evidence="8">
    <location>
        <begin position="18"/>
        <end position="126"/>
    </location>
</feature>
<evidence type="ECO:0000256" key="7">
    <source>
        <dbReference type="SAM" id="Phobius"/>
    </source>
</evidence>